<organism evidence="1 2">
    <name type="scientific">Pistacia atlantica</name>
    <dbReference type="NCBI Taxonomy" id="434234"/>
    <lineage>
        <taxon>Eukaryota</taxon>
        <taxon>Viridiplantae</taxon>
        <taxon>Streptophyta</taxon>
        <taxon>Embryophyta</taxon>
        <taxon>Tracheophyta</taxon>
        <taxon>Spermatophyta</taxon>
        <taxon>Magnoliopsida</taxon>
        <taxon>eudicotyledons</taxon>
        <taxon>Gunneridae</taxon>
        <taxon>Pentapetalae</taxon>
        <taxon>rosids</taxon>
        <taxon>malvids</taxon>
        <taxon>Sapindales</taxon>
        <taxon>Anacardiaceae</taxon>
        <taxon>Pistacia</taxon>
    </lineage>
</organism>
<gene>
    <name evidence="1" type="ORF">Patl1_16761</name>
</gene>
<sequence length="147" mass="16002">MLSAQLVLKTDVSGVYDRPPTELNAVLLREIAVAEDGSWSVMKPVLQDINKQVALHLDMPCFFPTTSSALFLNTANDKGINFDFTVAAHDTTGGMEAKISEAAMIAKLGIDVYIVQAATSHSLRALRGELRGNIPDDWLGTVIRFLK</sequence>
<dbReference type="EMBL" id="CM047902">
    <property type="protein sequence ID" value="KAJ0096181.1"/>
    <property type="molecule type" value="Genomic_DNA"/>
</dbReference>
<dbReference type="Proteomes" id="UP001164250">
    <property type="component" value="Chromosome 6"/>
</dbReference>
<reference evidence="2" key="1">
    <citation type="journal article" date="2023" name="G3 (Bethesda)">
        <title>Genome assembly and association tests identify interacting loci associated with vigor, precocity, and sex in interspecific pistachio rootstocks.</title>
        <authorList>
            <person name="Palmer W."/>
            <person name="Jacygrad E."/>
            <person name="Sagayaradj S."/>
            <person name="Cavanaugh K."/>
            <person name="Han R."/>
            <person name="Bertier L."/>
            <person name="Beede B."/>
            <person name="Kafkas S."/>
            <person name="Golino D."/>
            <person name="Preece J."/>
            <person name="Michelmore R."/>
        </authorList>
    </citation>
    <scope>NUCLEOTIDE SEQUENCE [LARGE SCALE GENOMIC DNA]</scope>
</reference>
<accession>A0ACC1BBF1</accession>
<keyword evidence="2" id="KW-1185">Reference proteome</keyword>
<comment type="caution">
    <text evidence="1">The sequence shown here is derived from an EMBL/GenBank/DDBJ whole genome shotgun (WGS) entry which is preliminary data.</text>
</comment>
<name>A0ACC1BBF1_9ROSI</name>
<protein>
    <submittedName>
        <fullName evidence="1">Uncharacterized protein</fullName>
    </submittedName>
</protein>
<proteinExistence type="predicted"/>
<evidence type="ECO:0000313" key="2">
    <source>
        <dbReference type="Proteomes" id="UP001164250"/>
    </source>
</evidence>
<evidence type="ECO:0000313" key="1">
    <source>
        <dbReference type="EMBL" id="KAJ0096181.1"/>
    </source>
</evidence>